<dbReference type="Gene3D" id="1.25.40.10">
    <property type="entry name" value="Tetratricopeptide repeat domain"/>
    <property type="match status" value="1"/>
</dbReference>
<organism evidence="2 3">
    <name type="scientific">Thalassococcus lentus</name>
    <dbReference type="NCBI Taxonomy" id="1210524"/>
    <lineage>
        <taxon>Bacteria</taxon>
        <taxon>Pseudomonadati</taxon>
        <taxon>Pseudomonadota</taxon>
        <taxon>Alphaproteobacteria</taxon>
        <taxon>Rhodobacterales</taxon>
        <taxon>Roseobacteraceae</taxon>
        <taxon>Thalassococcus</taxon>
    </lineage>
</organism>
<comment type="caution">
    <text evidence="2">The sequence shown here is derived from an EMBL/GenBank/DDBJ whole genome shotgun (WGS) entry which is preliminary data.</text>
</comment>
<evidence type="ECO:0000313" key="3">
    <source>
        <dbReference type="Proteomes" id="UP001210720"/>
    </source>
</evidence>
<evidence type="ECO:0008006" key="4">
    <source>
        <dbReference type="Google" id="ProtNLM"/>
    </source>
</evidence>
<gene>
    <name evidence="2" type="ORF">PFY00_16545</name>
</gene>
<dbReference type="Proteomes" id="UP001210720">
    <property type="component" value="Unassembled WGS sequence"/>
</dbReference>
<dbReference type="SUPFAM" id="SSF48452">
    <property type="entry name" value="TPR-like"/>
    <property type="match status" value="1"/>
</dbReference>
<feature type="chain" id="PRO_5046114839" description="DUF560 domain-containing protein" evidence="1">
    <location>
        <begin position="22"/>
        <end position="452"/>
    </location>
</feature>
<evidence type="ECO:0000256" key="1">
    <source>
        <dbReference type="SAM" id="SignalP"/>
    </source>
</evidence>
<sequence>MRWAIACAAMLWLALSGSALAQSGELRLTLPEARSLASKMLGEGRPEEALVLANGILLGAPNDIPGLILKSRALRDMGRTKDAEAAARTAVEVAGTDKDRFFAALVMAQAKASGGQRGLAQYWLRHAAQVAPDDNLKAVAVRDFRHVRRTTPWRASFAFSVSPADNINGAPKTNSFTLSGLRFVNPAAVPLSGLRYSAEGQWRYSWLTGPNGRVNLTFSGERERVSLSREARNKVPSAKNSDYSRDALLLGLEYQQMGEGGAWLASAGLSIGRDWQAGNLLSDVARFELGYNRRIGEGLTAGALLSYEIEKRHDLALRDSSSLSLQATVAKRFENGNRLQMQVQGIDTTSDSSAVASVTRRATLSYGLGKPKLGMLPTLSLSYEEMDFARPLYGVSTRQDRTLGLSLNVLLPEMDYYGFAPEVGVSFRDRRSNFSLFESESTDLRLGIRSVF</sequence>
<keyword evidence="1" id="KW-0732">Signal</keyword>
<evidence type="ECO:0000313" key="2">
    <source>
        <dbReference type="EMBL" id="MDA7426347.1"/>
    </source>
</evidence>
<keyword evidence="3" id="KW-1185">Reference proteome</keyword>
<dbReference type="RefSeq" id="WP_271433700.1">
    <property type="nucleotide sequence ID" value="NZ_JAQIOY010000008.1"/>
</dbReference>
<proteinExistence type="predicted"/>
<protein>
    <recommendedName>
        <fullName evidence="4">DUF560 domain-containing protein</fullName>
    </recommendedName>
</protein>
<reference evidence="2 3" key="1">
    <citation type="submission" date="2023-01" db="EMBL/GenBank/DDBJ databases">
        <title>Thalassococcus onchidii sp. nov., isolated from a marine invertebrate from the South China Sea.</title>
        <authorList>
            <person name="Xu S."/>
            <person name="Liu Z."/>
            <person name="Xu Y."/>
        </authorList>
    </citation>
    <scope>NUCLEOTIDE SEQUENCE [LARGE SCALE GENOMIC DNA]</scope>
    <source>
        <strain evidence="2 3">KCTC 32084</strain>
    </source>
</reference>
<dbReference type="EMBL" id="JAQIOY010000008">
    <property type="protein sequence ID" value="MDA7426347.1"/>
    <property type="molecule type" value="Genomic_DNA"/>
</dbReference>
<name>A0ABT4XWL3_9RHOB</name>
<accession>A0ABT4XWL3</accession>
<dbReference type="InterPro" id="IPR011990">
    <property type="entry name" value="TPR-like_helical_dom_sf"/>
</dbReference>
<feature type="signal peptide" evidence="1">
    <location>
        <begin position="1"/>
        <end position="21"/>
    </location>
</feature>